<reference evidence="2" key="1">
    <citation type="journal article" date="2024" name="Front. Bioeng. Biotechnol.">
        <title>Genome-scale model development and genomic sequencing of the oleaginous clade Lipomyces.</title>
        <authorList>
            <person name="Czajka J.J."/>
            <person name="Han Y."/>
            <person name="Kim J."/>
            <person name="Mondo S.J."/>
            <person name="Hofstad B.A."/>
            <person name="Robles A."/>
            <person name="Haridas S."/>
            <person name="Riley R."/>
            <person name="LaButti K."/>
            <person name="Pangilinan J."/>
            <person name="Andreopoulos W."/>
            <person name="Lipzen A."/>
            <person name="Yan J."/>
            <person name="Wang M."/>
            <person name="Ng V."/>
            <person name="Grigoriev I.V."/>
            <person name="Spatafora J.W."/>
            <person name="Magnuson J.K."/>
            <person name="Baker S.E."/>
            <person name="Pomraning K.R."/>
        </authorList>
    </citation>
    <scope>NUCLEOTIDE SEQUENCE [LARGE SCALE GENOMIC DNA]</scope>
    <source>
        <strain evidence="2">CBS 10300</strain>
    </source>
</reference>
<gene>
    <name evidence="1" type="ORF">V1517DRAFT_282896</name>
</gene>
<evidence type="ECO:0000313" key="1">
    <source>
        <dbReference type="EMBL" id="KAK9318805.1"/>
    </source>
</evidence>
<protein>
    <submittedName>
        <fullName evidence="1">Major facilitator superfamily domain-containing protein</fullName>
    </submittedName>
</protein>
<organism evidence="1 2">
    <name type="scientific">Lipomyces orientalis</name>
    <dbReference type="NCBI Taxonomy" id="1233043"/>
    <lineage>
        <taxon>Eukaryota</taxon>
        <taxon>Fungi</taxon>
        <taxon>Dikarya</taxon>
        <taxon>Ascomycota</taxon>
        <taxon>Saccharomycotina</taxon>
        <taxon>Lipomycetes</taxon>
        <taxon>Lipomycetales</taxon>
        <taxon>Lipomycetaceae</taxon>
        <taxon>Lipomyces</taxon>
    </lineage>
</organism>
<sequence>MSPDPLSAASIDPVAVQQDDIIDESAPLLNGDIDRVAAVELSELDIEANEPDDFLGHQVLQSSSVSLIFMSLYIGVFLAALDGTVVATLLAHISSEFHEFRSVSWIATAYLIAVAACQPLYGKLSDILGRKTLLLFSNATFAIGCIFCGIANNIWFLVFARIIAGIGGAGLTSLSSITLNDLVPLRQRSLLQGIGSVLYNAGASLGGVFGGFITEALGWRWAFLLQVPFVVVSSVAIYFNLKSKPAPLSSDSASEIADKLSRIDFAGSITLVLSLVLYLLALSIGGNYVSWFSFPVFIAFLLGSIFLSAFIYVELYIAREPIIPITLLMDRTIFGASFTNWLIMMINYTQLFYVPIYFIAIRGISPTQAGTNIIPNFLGSAVGAIFSGTVMRTTGRYWWITMSSAFILTFGSILINTYSLTTPKWAQILYIMISGLGFGGLLNCTLIAMVAAVPPELQAVTTAIQYGFRGTGSTVGVAIASAIFQNVLGKKLDEYIVGPDKSDIISRVTDSIEDIDYIPIEYKPDVVQAYLDAFHGVFYFAIFLAALVIVTCGMMKEHVLHRTFDRK</sequence>
<keyword evidence="2" id="KW-1185">Reference proteome</keyword>
<dbReference type="Proteomes" id="UP001489719">
    <property type="component" value="Unassembled WGS sequence"/>
</dbReference>
<evidence type="ECO:0000313" key="2">
    <source>
        <dbReference type="Proteomes" id="UP001489719"/>
    </source>
</evidence>
<comment type="caution">
    <text evidence="1">The sequence shown here is derived from an EMBL/GenBank/DDBJ whole genome shotgun (WGS) entry which is preliminary data.</text>
</comment>
<dbReference type="EMBL" id="MU970303">
    <property type="protein sequence ID" value="KAK9318805.1"/>
    <property type="molecule type" value="Genomic_DNA"/>
</dbReference>
<proteinExistence type="predicted"/>
<accession>A0ACC3TCT1</accession>
<name>A0ACC3TCT1_9ASCO</name>